<proteinExistence type="inferred from homology"/>
<dbReference type="AlphaFoldDB" id="A0A841RDY6"/>
<keyword evidence="3" id="KW-1185">Reference proteome</keyword>
<reference evidence="2 3" key="1">
    <citation type="submission" date="2020-08" db="EMBL/GenBank/DDBJ databases">
        <title>Genomic Encyclopedia of Type Strains, Phase IV (KMG-IV): sequencing the most valuable type-strain genomes for metagenomic binning, comparative biology and taxonomic classification.</title>
        <authorList>
            <person name="Goeker M."/>
        </authorList>
    </citation>
    <scope>NUCLEOTIDE SEQUENCE [LARGE SCALE GENOMIC DNA]</scope>
    <source>
        <strain evidence="2 3">DSM 2461</strain>
    </source>
</reference>
<name>A0A841RDY6_9SPIO</name>
<sequence>MTENNSTVLGSETSFKGTMRFNDSLKIDGFFEGNIESDGFLYIEKDAEVRAQIKVRTIIVGGKVIGNIEASEKLEMLESGKIFGNIRTPNLKVAEGVEFDGECEMIRNPEDIDIFSATVSQLKQSVKSV</sequence>
<comment type="caution">
    <text evidence="2">The sequence shown here is derived from an EMBL/GenBank/DDBJ whole genome shotgun (WGS) entry which is preliminary data.</text>
</comment>
<evidence type="ECO:0000313" key="2">
    <source>
        <dbReference type="EMBL" id="MBB6480838.1"/>
    </source>
</evidence>
<evidence type="ECO:0000256" key="1">
    <source>
        <dbReference type="ARBA" id="ARBA00044755"/>
    </source>
</evidence>
<dbReference type="InterPro" id="IPR007607">
    <property type="entry name" value="BacA/B"/>
</dbReference>
<dbReference type="Proteomes" id="UP000587760">
    <property type="component" value="Unassembled WGS sequence"/>
</dbReference>
<dbReference type="EMBL" id="JACHGJ010000004">
    <property type="protein sequence ID" value="MBB6480838.1"/>
    <property type="molecule type" value="Genomic_DNA"/>
</dbReference>
<dbReference type="PANTHER" id="PTHR35024">
    <property type="entry name" value="HYPOTHETICAL CYTOSOLIC PROTEIN"/>
    <property type="match status" value="1"/>
</dbReference>
<dbReference type="Pfam" id="PF04519">
    <property type="entry name" value="Bactofilin"/>
    <property type="match status" value="1"/>
</dbReference>
<evidence type="ECO:0000313" key="3">
    <source>
        <dbReference type="Proteomes" id="UP000587760"/>
    </source>
</evidence>
<dbReference type="PANTHER" id="PTHR35024:SF4">
    <property type="entry name" value="POLYMER-FORMING CYTOSKELETAL PROTEIN"/>
    <property type="match status" value="1"/>
</dbReference>
<gene>
    <name evidence="2" type="ORF">HNR50_002511</name>
</gene>
<accession>A0A841RDY6</accession>
<comment type="similarity">
    <text evidence="1">Belongs to the bactofilin family.</text>
</comment>
<dbReference type="RefSeq" id="WP_184747096.1">
    <property type="nucleotide sequence ID" value="NZ_JACHGJ010000004.1"/>
</dbReference>
<organism evidence="2 3">
    <name type="scientific">Spirochaeta isovalerica</name>
    <dbReference type="NCBI Taxonomy" id="150"/>
    <lineage>
        <taxon>Bacteria</taxon>
        <taxon>Pseudomonadati</taxon>
        <taxon>Spirochaetota</taxon>
        <taxon>Spirochaetia</taxon>
        <taxon>Spirochaetales</taxon>
        <taxon>Spirochaetaceae</taxon>
        <taxon>Spirochaeta</taxon>
    </lineage>
</organism>
<protein>
    <submittedName>
        <fullName evidence="2">Cytoskeletal protein CcmA (Bactofilin family)</fullName>
    </submittedName>
</protein>